<organism evidence="1 2">
    <name type="scientific">Christiangramia forsetii (strain DSM 17595 / CGMCC 1.15422 / KT0803)</name>
    <name type="common">Gramella forsetii</name>
    <dbReference type="NCBI Taxonomy" id="411154"/>
    <lineage>
        <taxon>Bacteria</taxon>
        <taxon>Pseudomonadati</taxon>
        <taxon>Bacteroidota</taxon>
        <taxon>Flavobacteriia</taxon>
        <taxon>Flavobacteriales</taxon>
        <taxon>Flavobacteriaceae</taxon>
        <taxon>Christiangramia</taxon>
    </lineage>
</organism>
<dbReference type="Pfam" id="PF11964">
    <property type="entry name" value="SpoIIAA-like"/>
    <property type="match status" value="1"/>
</dbReference>
<gene>
    <name evidence="1" type="ordered locus">GFO_1193</name>
</gene>
<dbReference type="SUPFAM" id="SSF52091">
    <property type="entry name" value="SpoIIaa-like"/>
    <property type="match status" value="1"/>
</dbReference>
<dbReference type="AlphaFoldDB" id="A0M0M2"/>
<dbReference type="KEGG" id="gfo:GFO_1193"/>
<accession>A0M0M2</accession>
<dbReference type="EMBL" id="CU207366">
    <property type="protein sequence ID" value="CAL66167.1"/>
    <property type="molecule type" value="Genomic_DNA"/>
</dbReference>
<dbReference type="InterPro" id="IPR021866">
    <property type="entry name" value="SpoIIAA-like"/>
</dbReference>
<sequence length="43" mass="5151">MVGNTKWKEQFTEVLIPFTKAHIKFFSPEEKDLAKEWMEKGNH</sequence>
<dbReference type="STRING" id="411154.GFO_1193"/>
<dbReference type="InterPro" id="IPR036513">
    <property type="entry name" value="STAS_dom_sf"/>
</dbReference>
<protein>
    <recommendedName>
        <fullName evidence="3">STAS/SEC14 domain-containing protein</fullName>
    </recommendedName>
</protein>
<proteinExistence type="predicted"/>
<evidence type="ECO:0000313" key="1">
    <source>
        <dbReference type="EMBL" id="CAL66167.1"/>
    </source>
</evidence>
<name>A0M0M2_CHRFK</name>
<dbReference type="Gene3D" id="3.40.50.10600">
    <property type="entry name" value="SpoIIaa-like domains"/>
    <property type="match status" value="1"/>
</dbReference>
<dbReference type="InterPro" id="IPR038396">
    <property type="entry name" value="SpoIIAA-like_sf"/>
</dbReference>
<evidence type="ECO:0000313" key="2">
    <source>
        <dbReference type="Proteomes" id="UP000000755"/>
    </source>
</evidence>
<dbReference type="HOGENOM" id="CLU_3234222_0_0_10"/>
<dbReference type="Proteomes" id="UP000000755">
    <property type="component" value="Chromosome"/>
</dbReference>
<evidence type="ECO:0008006" key="3">
    <source>
        <dbReference type="Google" id="ProtNLM"/>
    </source>
</evidence>
<reference evidence="1 2" key="1">
    <citation type="journal article" date="2006" name="Environ. Microbiol.">
        <title>Whole genome analysis of the marine Bacteroidetes'Gramella forsetii' reveals adaptations to degradation of polymeric organic matter.</title>
        <authorList>
            <person name="Bauer M."/>
            <person name="Kube M."/>
            <person name="Teeling H."/>
            <person name="Richter M."/>
            <person name="Lombardot T."/>
            <person name="Allers E."/>
            <person name="Wuerdemann C.A."/>
            <person name="Quast C."/>
            <person name="Kuhl H."/>
            <person name="Knaust F."/>
            <person name="Woebken D."/>
            <person name="Bischof K."/>
            <person name="Mussmann M."/>
            <person name="Choudhuri J.V."/>
            <person name="Meyer F."/>
            <person name="Reinhardt R."/>
            <person name="Amann R.I."/>
            <person name="Gloeckner F.O."/>
        </authorList>
    </citation>
    <scope>NUCLEOTIDE SEQUENCE [LARGE SCALE GENOMIC DNA]</scope>
    <source>
        <strain evidence="2">DSM 17595 / CGMCC 1.15422 / KT0803</strain>
    </source>
</reference>